<evidence type="ECO:0000256" key="1">
    <source>
        <dbReference type="SAM" id="MobiDB-lite"/>
    </source>
</evidence>
<evidence type="ECO:0000313" key="3">
    <source>
        <dbReference type="Proteomes" id="UP000515146"/>
    </source>
</evidence>
<dbReference type="GO" id="GO:1905515">
    <property type="term" value="P:non-motile cilium assembly"/>
    <property type="evidence" value="ECO:0007669"/>
    <property type="project" value="TreeGrafter"/>
</dbReference>
<reference evidence="4" key="1">
    <citation type="submission" date="2025-08" db="UniProtKB">
        <authorList>
            <consortium name="RefSeq"/>
        </authorList>
    </citation>
    <scope>IDENTIFICATION</scope>
    <source>
        <strain evidence="4">Airmid</strain>
    </source>
</reference>
<dbReference type="KEGG" id="dpte:113791670"/>
<dbReference type="Pfam" id="PF24656">
    <property type="entry name" value="CEPT76_peptidase"/>
    <property type="match status" value="1"/>
</dbReference>
<dbReference type="OMA" id="ICHEWCA"/>
<dbReference type="PANTHER" id="PTHR20837">
    <property type="entry name" value="CENTROSOMAL PROTEIN-RELATED"/>
    <property type="match status" value="1"/>
</dbReference>
<dbReference type="InterPro" id="IPR000008">
    <property type="entry name" value="C2_dom"/>
</dbReference>
<sequence length="1610" mass="188761">MDDSIEVHSNLNEKYRKAVRSKILKRIYDKNILDPFKDEKNSTNQKSESPSPSRIVIRDDSSINQKIRNRLSNEWQKTLERVLNYSEDYFGNKLEISRKDAIRFFINTVWQDDYEDSDDNREDSNETLKHRRKGKNKKQLDGKRTIKSSMYRAVKPVNDADQVLIVRRARIPWSNHDKQHKKININQILTFEFENAIINDDDEEIDKLGYFLGHQAVNRLIKEQIELNQFFRINILDCFQKRLVFYEPHESLFKVSVQNKHDDMTRKSRLSSLLARSLIFILNVSNKNDHMNLCLNNKSFILSIGSIKLDLWKHPNMNTVNKNVKKLLLAFSKYEKSISSHSNRMLDTIKQQIDTIVSKLENFMQNNNEQTADKETKMDLDFLQRLLEKQDKLIADRRRSLINLIQQWSLFQNNLERFNDSDELHEIDLRLDEIESIDSEMERKQLKELISKREKIQQLIVHMTKVDDNQLDTENIFLCDGRLPGEPKFRPIELILPKNFSTSSFSSSLLYCIEIMFDNKIVATFENLHLNHKTFQAIYDHNYRSFPVPICLDPSYTMSLIMTKGEEVFIANKLPKICIKEKNIADKTIKTITEISVKSLPPLRINSRQKSIRFEETFQCSYNETLSKKKSKNSLEGSIEFQMFWSSIPESNIDLDLFDMYDSEKRQIKQMTDLERIDQWLHDIRYQVDFVDSTNHDDQLDYHRQIELMQILLRQKYHIELSALYEGKKLKLNKLTTVDDGDHYHPSNEDGSFCTMEEIEQNKRFQMMIQRRQGQVEHRNQRFLPLTDTDVLFINDQSTNKLEKSSTNKLLEFVRLSSMQQIDRISENDPSEDSVVICHEWCAGIDDQSSFNSWYKTAACVLIQIWDHSIESNTEQQIGSEIVSLDEIIKEQTFDTMSGVDFSWLAWLFKSPAGHNRKLNPSRRNRHKEALNISEAIESEIQIHLLLQHATNVPSKITKQENKNFSENTDLLSECCSFVEIKIDNNQQTMSTSFSDGSKPNWNESFKFRTKLIPTNRINLNLFSVKKHLDDLDTSQFDMSDSDNSKLDRCWLGQLQLPLHVLMFVPKLEGSFQLFSPYFNPISSNNRESDNLLNLKKSRRRHLTDDDVDDDEDNDSGKFAKSVDQVLSSTKKNSKIISSIGSFQDISLSMFITIDPHVELNLSLKTNHQSIESTELLDHCEKWIQLLYQRFPRRRFICLVNNLQHRSVLAIRFLAPLKPPTFDELSPFQSIELKNVKKKTKLKKLSDKNSLYILMIIRYVSLIPSLLESNQHLKNSSTNRRFFDRWSKSNIWMDVYQFLTIRIGCQSEHAILLACFLQYMNKKAYLAIGTGLLDGPVAYVIIYPEFNNDNDTNINSMNEEYDTKNKWILIDAKRGRQFFSSDHDCTMQSIDSIITPENIYANIQKSTQPNSISYNLQRSNRWQPLLTSRNQSMIVQNLDISIQPQTINYGSIRNDLAKFIEVKVETHLREQFMAWRRHQTGSYTQFNRFCMQIVKPLLPELEKHTVLSVDGNRSYWNKLAELEERIQQNLKQIFDVHEMICYPLNVVGHSATDLDQLTRLIYATNLHLTHFGNPNQVEYVISCYVQPYPSDLYSLWIFLAALTTKSIVST</sequence>
<dbReference type="GO" id="GO:0035869">
    <property type="term" value="C:ciliary transition zone"/>
    <property type="evidence" value="ECO:0007669"/>
    <property type="project" value="TreeGrafter"/>
</dbReference>
<feature type="region of interest" description="Disordered" evidence="1">
    <location>
        <begin position="115"/>
        <end position="142"/>
    </location>
</feature>
<keyword evidence="3" id="KW-1185">Reference proteome</keyword>
<name>A0A6P6XZ46_DERPT</name>
<protein>
    <submittedName>
        <fullName evidence="4">Uncharacterized protein LOC113791670</fullName>
    </submittedName>
</protein>
<feature type="region of interest" description="Disordered" evidence="1">
    <location>
        <begin position="36"/>
        <end position="55"/>
    </location>
</feature>
<dbReference type="InParanoid" id="A0A6P6XZ46"/>
<dbReference type="GO" id="GO:1904491">
    <property type="term" value="P:protein localization to ciliary transition zone"/>
    <property type="evidence" value="ECO:0007669"/>
    <property type="project" value="TreeGrafter"/>
</dbReference>
<gene>
    <name evidence="4" type="primary">LOC113791670</name>
</gene>
<dbReference type="PANTHER" id="PTHR20837:SF0">
    <property type="entry name" value="COILED-COIL AND C2 DOMAIN-CONTAINING PROTEIN 2A"/>
    <property type="match status" value="1"/>
</dbReference>
<organism evidence="3 4">
    <name type="scientific">Dermatophagoides pteronyssinus</name>
    <name type="common">European house dust mite</name>
    <dbReference type="NCBI Taxonomy" id="6956"/>
    <lineage>
        <taxon>Eukaryota</taxon>
        <taxon>Metazoa</taxon>
        <taxon>Ecdysozoa</taxon>
        <taxon>Arthropoda</taxon>
        <taxon>Chelicerata</taxon>
        <taxon>Arachnida</taxon>
        <taxon>Acari</taxon>
        <taxon>Acariformes</taxon>
        <taxon>Sarcoptiformes</taxon>
        <taxon>Astigmata</taxon>
        <taxon>Psoroptidia</taxon>
        <taxon>Analgoidea</taxon>
        <taxon>Pyroglyphidae</taxon>
        <taxon>Dermatophagoidinae</taxon>
        <taxon>Dermatophagoides</taxon>
    </lineage>
</organism>
<dbReference type="FunCoup" id="A0A6P6XZ46">
    <property type="interactions" value="21"/>
</dbReference>
<dbReference type="InterPro" id="IPR052434">
    <property type="entry name" value="Tectonic-like_complex_comp"/>
</dbReference>
<feature type="domain" description="C2" evidence="2">
    <location>
        <begin position="923"/>
        <end position="1072"/>
    </location>
</feature>
<accession>A0A6P6XZ46</accession>
<dbReference type="PROSITE" id="PS50004">
    <property type="entry name" value="C2"/>
    <property type="match status" value="1"/>
</dbReference>
<evidence type="ECO:0000259" key="2">
    <source>
        <dbReference type="PROSITE" id="PS50004"/>
    </source>
</evidence>
<proteinExistence type="predicted"/>
<dbReference type="OrthoDB" id="2162143at2759"/>
<dbReference type="Pfam" id="PF00168">
    <property type="entry name" value="C2"/>
    <property type="match status" value="1"/>
</dbReference>
<dbReference type="RefSeq" id="XP_027197269.1">
    <property type="nucleotide sequence ID" value="XM_027341468.1"/>
</dbReference>
<evidence type="ECO:0000313" key="4">
    <source>
        <dbReference type="RefSeq" id="XP_027197269.1"/>
    </source>
</evidence>
<dbReference type="Proteomes" id="UP000515146">
    <property type="component" value="Unplaced"/>
</dbReference>
<feature type="compositionally biased region" description="Polar residues" evidence="1">
    <location>
        <begin position="42"/>
        <end position="52"/>
    </location>
</feature>
<dbReference type="InterPro" id="IPR056290">
    <property type="entry name" value="CEPT76/DRC7_peptidase-like_dom"/>
</dbReference>